<feature type="transmembrane region" description="Helical" evidence="5">
    <location>
        <begin position="408"/>
        <end position="427"/>
    </location>
</feature>
<accession>A0A9P0ECC0</accession>
<proteinExistence type="predicted"/>
<name>A0A9P0ECC0_NEZVI</name>
<evidence type="ECO:0000313" key="7">
    <source>
        <dbReference type="EMBL" id="CAH1391236.1"/>
    </source>
</evidence>
<feature type="transmembrane region" description="Helical" evidence="5">
    <location>
        <begin position="289"/>
        <end position="310"/>
    </location>
</feature>
<dbReference type="Gene3D" id="1.20.1250.20">
    <property type="entry name" value="MFS general substrate transporter like domains"/>
    <property type="match status" value="1"/>
</dbReference>
<sequence>MGFYHQGTGFHRFFGDEKFFANLSYMPTSLILSLIIILSFNDNIYTSSLIIYTHVHLKCQMDPATLENALEKKCRNHAWLAWILLLTCSPLIFVASHLSSYVFLGGNPSFFCYIPELVETNWTKEQIREISSPGLEKQSCVHYARNYSLLKELDFEEALSYCNKRPKPHVVKCKNYIYEEEVFHETIISEWDLVCDDLPLRSTAQGTVAFGKLFGAVVFGMISDRYGRKRIFIFSCTLLTVVGPSAAFVHSYAMFIILRLLIGVANSGIFETGYTLVLELTVKKYRTCLGNIFNIGFAIGLVYLSLAAYLTVGWRQLQLAISLPMIACTILGCFLPESPRWLITSGKLDKASKLLGSSAGIVSKESAKSQDIKVNSDSYCKKLIFFFKDYLKLFSTLELAKRILICNYLWFMGSFYYFVIALSGINFDFNQYLYVVLNGIVEVPGFLLPLLFLSYFGRKSSGIILWFVSGITMLITIVMPPGGPMMCISLAGRLFGTAAYGVTMFHTVELFPTEKRNTALGSCLTVSQIGALLAPYIVDIMGRKFWWIPTTLCGFLALQGAFFSMFIPETKNVPMLDTIKEMVEHEDEDLYKDSE</sequence>
<feature type="transmembrane region" description="Helical" evidence="5">
    <location>
        <begin position="545"/>
        <end position="567"/>
    </location>
</feature>
<dbReference type="SUPFAM" id="SSF103473">
    <property type="entry name" value="MFS general substrate transporter"/>
    <property type="match status" value="1"/>
</dbReference>
<dbReference type="OrthoDB" id="2544694at2759"/>
<evidence type="ECO:0000259" key="6">
    <source>
        <dbReference type="PROSITE" id="PS50850"/>
    </source>
</evidence>
<feature type="transmembrane region" description="Helical" evidence="5">
    <location>
        <begin position="231"/>
        <end position="250"/>
    </location>
</feature>
<feature type="transmembrane region" description="Helical" evidence="5">
    <location>
        <begin position="20"/>
        <end position="40"/>
    </location>
</feature>
<keyword evidence="3 5" id="KW-1133">Transmembrane helix</keyword>
<keyword evidence="2 5" id="KW-0812">Transmembrane</keyword>
<evidence type="ECO:0000256" key="1">
    <source>
        <dbReference type="ARBA" id="ARBA00004141"/>
    </source>
</evidence>
<evidence type="ECO:0000313" key="8">
    <source>
        <dbReference type="Proteomes" id="UP001152798"/>
    </source>
</evidence>
<evidence type="ECO:0000256" key="5">
    <source>
        <dbReference type="SAM" id="Phobius"/>
    </source>
</evidence>
<evidence type="ECO:0000256" key="2">
    <source>
        <dbReference type="ARBA" id="ARBA00022692"/>
    </source>
</evidence>
<protein>
    <recommendedName>
        <fullName evidence="6">Major facilitator superfamily (MFS) profile domain-containing protein</fullName>
    </recommendedName>
</protein>
<dbReference type="InterPro" id="IPR005828">
    <property type="entry name" value="MFS_sugar_transport-like"/>
</dbReference>
<comment type="subcellular location">
    <subcellularLocation>
        <location evidence="1">Membrane</location>
        <topology evidence="1">Multi-pass membrane protein</topology>
    </subcellularLocation>
</comment>
<gene>
    <name evidence="7" type="ORF">NEZAVI_LOCUS2288</name>
</gene>
<keyword evidence="4 5" id="KW-0472">Membrane</keyword>
<feature type="transmembrane region" description="Helical" evidence="5">
    <location>
        <begin position="256"/>
        <end position="277"/>
    </location>
</feature>
<dbReference type="InterPro" id="IPR036259">
    <property type="entry name" value="MFS_trans_sf"/>
</dbReference>
<feature type="transmembrane region" description="Helical" evidence="5">
    <location>
        <begin position="79"/>
        <end position="104"/>
    </location>
</feature>
<evidence type="ECO:0000256" key="3">
    <source>
        <dbReference type="ARBA" id="ARBA00022989"/>
    </source>
</evidence>
<feature type="transmembrane region" description="Helical" evidence="5">
    <location>
        <begin position="463"/>
        <end position="480"/>
    </location>
</feature>
<feature type="domain" description="Major facilitator superfamily (MFS) profile" evidence="6">
    <location>
        <begin position="140"/>
        <end position="571"/>
    </location>
</feature>
<feature type="transmembrane region" description="Helical" evidence="5">
    <location>
        <begin position="433"/>
        <end position="456"/>
    </location>
</feature>
<reference evidence="7" key="1">
    <citation type="submission" date="2022-01" db="EMBL/GenBank/DDBJ databases">
        <authorList>
            <person name="King R."/>
        </authorList>
    </citation>
    <scope>NUCLEOTIDE SEQUENCE</scope>
</reference>
<dbReference type="GO" id="GO:0016020">
    <property type="term" value="C:membrane"/>
    <property type="evidence" value="ECO:0007669"/>
    <property type="project" value="UniProtKB-SubCell"/>
</dbReference>
<evidence type="ECO:0000256" key="4">
    <source>
        <dbReference type="ARBA" id="ARBA00023136"/>
    </source>
</evidence>
<dbReference type="InterPro" id="IPR020846">
    <property type="entry name" value="MFS_dom"/>
</dbReference>
<dbReference type="GO" id="GO:0022857">
    <property type="term" value="F:transmembrane transporter activity"/>
    <property type="evidence" value="ECO:0007669"/>
    <property type="project" value="InterPro"/>
</dbReference>
<keyword evidence="8" id="KW-1185">Reference proteome</keyword>
<dbReference type="PROSITE" id="PS50850">
    <property type="entry name" value="MFS"/>
    <property type="match status" value="1"/>
</dbReference>
<dbReference type="Pfam" id="PF00083">
    <property type="entry name" value="Sugar_tr"/>
    <property type="match status" value="1"/>
</dbReference>
<dbReference type="EMBL" id="OV725077">
    <property type="protein sequence ID" value="CAH1391236.1"/>
    <property type="molecule type" value="Genomic_DNA"/>
</dbReference>
<feature type="transmembrane region" description="Helical" evidence="5">
    <location>
        <begin position="519"/>
        <end position="538"/>
    </location>
</feature>
<feature type="transmembrane region" description="Helical" evidence="5">
    <location>
        <begin position="316"/>
        <end position="335"/>
    </location>
</feature>
<dbReference type="AlphaFoldDB" id="A0A9P0ECC0"/>
<dbReference type="PANTHER" id="PTHR24064">
    <property type="entry name" value="SOLUTE CARRIER FAMILY 22 MEMBER"/>
    <property type="match status" value="1"/>
</dbReference>
<dbReference type="Proteomes" id="UP001152798">
    <property type="component" value="Chromosome 1"/>
</dbReference>
<organism evidence="7 8">
    <name type="scientific">Nezara viridula</name>
    <name type="common">Southern green stink bug</name>
    <name type="synonym">Cimex viridulus</name>
    <dbReference type="NCBI Taxonomy" id="85310"/>
    <lineage>
        <taxon>Eukaryota</taxon>
        <taxon>Metazoa</taxon>
        <taxon>Ecdysozoa</taxon>
        <taxon>Arthropoda</taxon>
        <taxon>Hexapoda</taxon>
        <taxon>Insecta</taxon>
        <taxon>Pterygota</taxon>
        <taxon>Neoptera</taxon>
        <taxon>Paraneoptera</taxon>
        <taxon>Hemiptera</taxon>
        <taxon>Heteroptera</taxon>
        <taxon>Panheteroptera</taxon>
        <taxon>Pentatomomorpha</taxon>
        <taxon>Pentatomoidea</taxon>
        <taxon>Pentatomidae</taxon>
        <taxon>Pentatominae</taxon>
        <taxon>Nezara</taxon>
    </lineage>
</organism>